<comment type="subcellular location">
    <subcellularLocation>
        <location evidence="4">Cytoplasm</location>
    </subcellularLocation>
    <text evidence="4">Assembles at midcell at the inner surface of the cytoplasmic membrane.</text>
</comment>
<feature type="binding site" evidence="4">
    <location>
        <begin position="46"/>
        <end position="50"/>
    </location>
    <ligand>
        <name>GTP</name>
        <dbReference type="ChEBI" id="CHEBI:37565"/>
    </ligand>
</feature>
<dbReference type="Pfam" id="PF00091">
    <property type="entry name" value="Tubulin"/>
    <property type="match status" value="1"/>
</dbReference>
<reference evidence="10 11" key="1">
    <citation type="submission" date="2006-09" db="EMBL/GenBank/DDBJ databases">
        <authorList>
            <person name="Emerson D."/>
            <person name="Ferriera S."/>
            <person name="Johnson J."/>
            <person name="Kravitz S."/>
            <person name="Halpern A."/>
            <person name="Remington K."/>
            <person name="Beeson K."/>
            <person name="Tran B."/>
            <person name="Rogers Y.-H."/>
            <person name="Friedman R."/>
            <person name="Venter J.C."/>
        </authorList>
    </citation>
    <scope>NUCLEOTIDE SEQUENCE [LARGE SCALE GENOMIC DNA]</scope>
    <source>
        <strain evidence="10 11">PV-1</strain>
    </source>
</reference>
<dbReference type="InterPro" id="IPR037103">
    <property type="entry name" value="Tubulin/FtsZ-like_C"/>
</dbReference>
<evidence type="ECO:0000256" key="7">
    <source>
        <dbReference type="SAM" id="MobiDB-lite"/>
    </source>
</evidence>
<dbReference type="FunFam" id="3.40.50.1440:FF:000001">
    <property type="entry name" value="Cell division protein FtsZ"/>
    <property type="match status" value="1"/>
</dbReference>
<dbReference type="GO" id="GO:0003924">
    <property type="term" value="F:GTPase activity"/>
    <property type="evidence" value="ECO:0007669"/>
    <property type="project" value="UniProtKB-UniRule"/>
</dbReference>
<feature type="domain" description="Tubulin/FtsZ 2-layer sandwich" evidence="9">
    <location>
        <begin position="232"/>
        <end position="351"/>
    </location>
</feature>
<evidence type="ECO:0000256" key="2">
    <source>
        <dbReference type="ARBA" id="ARBA00022741"/>
    </source>
</evidence>
<dbReference type="SUPFAM" id="SSF52490">
    <property type="entry name" value="Tubulin nucleotide-binding domain-like"/>
    <property type="match status" value="1"/>
</dbReference>
<dbReference type="EMBL" id="AATS01000009">
    <property type="protein sequence ID" value="EAU54387.1"/>
    <property type="molecule type" value="Genomic_DNA"/>
</dbReference>
<dbReference type="GO" id="GO:0005737">
    <property type="term" value="C:cytoplasm"/>
    <property type="evidence" value="ECO:0007669"/>
    <property type="project" value="UniProtKB-SubCell"/>
</dbReference>
<feature type="binding site" evidence="4">
    <location>
        <position position="168"/>
    </location>
    <ligand>
        <name>GTP</name>
        <dbReference type="ChEBI" id="CHEBI:37565"/>
    </ligand>
</feature>
<name>Q0EYI0_9PROT</name>
<dbReference type="SUPFAM" id="SSF55307">
    <property type="entry name" value="Tubulin C-terminal domain-like"/>
    <property type="match status" value="1"/>
</dbReference>
<dbReference type="GO" id="GO:0000917">
    <property type="term" value="P:division septum assembly"/>
    <property type="evidence" value="ECO:0007669"/>
    <property type="project" value="UniProtKB-KW"/>
</dbReference>
<evidence type="ECO:0000313" key="10">
    <source>
        <dbReference type="EMBL" id="EAU54387.1"/>
    </source>
</evidence>
<dbReference type="PANTHER" id="PTHR30314:SF3">
    <property type="entry name" value="MITOCHONDRIAL DIVISION PROTEIN FSZA"/>
    <property type="match status" value="1"/>
</dbReference>
<evidence type="ECO:0000256" key="5">
    <source>
        <dbReference type="NCBIfam" id="TIGR00065"/>
    </source>
</evidence>
<dbReference type="GO" id="GO:0043093">
    <property type="term" value="P:FtsZ-dependent cytokinesis"/>
    <property type="evidence" value="ECO:0007669"/>
    <property type="project" value="UniProtKB-UniRule"/>
</dbReference>
<dbReference type="SMART" id="SM00864">
    <property type="entry name" value="Tubulin"/>
    <property type="match status" value="1"/>
</dbReference>
<dbReference type="InterPro" id="IPR020805">
    <property type="entry name" value="Cell_div_FtsZ_CS"/>
</dbReference>
<accession>Q0EYI0</accession>
<evidence type="ECO:0000313" key="11">
    <source>
        <dbReference type="Proteomes" id="UP000005297"/>
    </source>
</evidence>
<evidence type="ECO:0000259" key="9">
    <source>
        <dbReference type="SMART" id="SM00865"/>
    </source>
</evidence>
<dbReference type="InterPro" id="IPR045061">
    <property type="entry name" value="FtsZ/CetZ"/>
</dbReference>
<dbReference type="InterPro" id="IPR000158">
    <property type="entry name" value="Cell_div_FtsZ"/>
</dbReference>
<dbReference type="InterPro" id="IPR008280">
    <property type="entry name" value="Tub_FtsZ_C"/>
</dbReference>
<comment type="subunit">
    <text evidence="4">Homodimer. Polymerizes to form a dynamic ring structure in a strictly GTP-dependent manner. Interacts directly with several other division proteins.</text>
</comment>
<keyword evidence="4 6" id="KW-0131">Cell cycle</keyword>
<feature type="binding site" evidence="4">
    <location>
        <position position="164"/>
    </location>
    <ligand>
        <name>GTP</name>
        <dbReference type="ChEBI" id="CHEBI:37565"/>
    </ligand>
</feature>
<dbReference type="HAMAP" id="MF_00909">
    <property type="entry name" value="FtsZ"/>
    <property type="match status" value="1"/>
</dbReference>
<comment type="function">
    <text evidence="4 6">Essential cell division protein that forms a contractile ring structure (Z ring) at the future cell division site. The regulation of the ring assembly controls the timing and the location of cell division. One of the functions of the FtsZ ring is to recruit other cell division proteins to the septum to produce a new cell wall between the dividing cells. Binds GTP and shows GTPase activity.</text>
</comment>
<dbReference type="eggNOG" id="COG0206">
    <property type="taxonomic scope" value="Bacteria"/>
</dbReference>
<dbReference type="PRINTS" id="PR00423">
    <property type="entry name" value="CELLDVISFTSZ"/>
</dbReference>
<protein>
    <recommendedName>
        <fullName evidence="4 5">Cell division protein FtsZ</fullName>
    </recommendedName>
</protein>
<keyword evidence="2 4" id="KW-0547">Nucleotide-binding</keyword>
<dbReference type="InParanoid" id="Q0EYI0"/>
<evidence type="ECO:0000259" key="8">
    <source>
        <dbReference type="SMART" id="SM00864"/>
    </source>
</evidence>
<sequence length="414" mass="44069">MNQKITTHVITENKIKKEQEEGTMALFTFEDTAGLSARIKVIGVGGGGGNALNNMITQKLRGVEFIVANTDAQAIERNHAETKLQLGADITRGLGAGANPGIGREAAEAERERIREFLHDTDMVFITAGMGGGTGTGAAPVIAETAKDMGVLTVAVVTKPFSFEGKRRMRQAEAGIAELRKSVDTLITIPNQKLIGAVGKNTSMLEAFRKADDVLLQAVRGIAELITHTGYMNVDFADVKAVMSETRGVAMMGSGSASGESRAIEAAERAISSPLLEDIDIHGAQGILVNVTGNEDMTLAEYDEAVSIIHNMADEDANIICGMVYDQDAAEEIRVTVVATGLSGDSTMRLAASTHDLEAAQAPRMPNIQTGAIPMQKSANQQPSPQKAPPMPFDQPGFNDDEYAVPTFLRRQAD</sequence>
<dbReference type="AlphaFoldDB" id="Q0EYI0"/>
<organism evidence="10 11">
    <name type="scientific">Mariprofundus ferrooxydans PV-1</name>
    <dbReference type="NCBI Taxonomy" id="314345"/>
    <lineage>
        <taxon>Bacteria</taxon>
        <taxon>Pseudomonadati</taxon>
        <taxon>Pseudomonadota</taxon>
        <taxon>Candidatius Mariprofundia</taxon>
        <taxon>Mariprofundales</taxon>
        <taxon>Mariprofundaceae</taxon>
        <taxon>Mariprofundus</taxon>
    </lineage>
</organism>
<dbReference type="Pfam" id="PF12327">
    <property type="entry name" value="FtsZ_C"/>
    <property type="match status" value="1"/>
</dbReference>
<dbReference type="STRING" id="314344.AL013_07840"/>
<feature type="binding site" evidence="4">
    <location>
        <position position="212"/>
    </location>
    <ligand>
        <name>GTP</name>
        <dbReference type="ChEBI" id="CHEBI:37565"/>
    </ligand>
</feature>
<dbReference type="SMART" id="SM00865">
    <property type="entry name" value="Tubulin_C"/>
    <property type="match status" value="1"/>
</dbReference>
<keyword evidence="3 4" id="KW-0342">GTP-binding</keyword>
<dbReference type="GO" id="GO:0051258">
    <property type="term" value="P:protein polymerization"/>
    <property type="evidence" value="ECO:0007669"/>
    <property type="project" value="UniProtKB-UniRule"/>
</dbReference>
<evidence type="ECO:0000256" key="3">
    <source>
        <dbReference type="ARBA" id="ARBA00023134"/>
    </source>
</evidence>
<dbReference type="InterPro" id="IPR018316">
    <property type="entry name" value="Tubulin/FtsZ_2-layer-sand-dom"/>
</dbReference>
<dbReference type="NCBIfam" id="TIGR00065">
    <property type="entry name" value="ftsZ"/>
    <property type="match status" value="1"/>
</dbReference>
<dbReference type="HOGENOM" id="CLU_024865_0_1_0"/>
<keyword evidence="4 6" id="KW-0717">Septation</keyword>
<dbReference type="CDD" id="cd02201">
    <property type="entry name" value="FtsZ_type1"/>
    <property type="match status" value="1"/>
</dbReference>
<keyword evidence="4 6" id="KW-0132">Cell division</keyword>
<dbReference type="FunCoup" id="Q0EYI0">
    <property type="interactions" value="512"/>
</dbReference>
<dbReference type="Proteomes" id="UP000005297">
    <property type="component" value="Unassembled WGS sequence"/>
</dbReference>
<feature type="binding site" evidence="4">
    <location>
        <begin position="133"/>
        <end position="135"/>
    </location>
    <ligand>
        <name>GTP</name>
        <dbReference type="ChEBI" id="CHEBI:37565"/>
    </ligand>
</feature>
<evidence type="ECO:0000256" key="1">
    <source>
        <dbReference type="ARBA" id="ARBA00009690"/>
    </source>
</evidence>
<comment type="caution">
    <text evidence="10">The sequence shown here is derived from an EMBL/GenBank/DDBJ whole genome shotgun (WGS) entry which is preliminary data.</text>
</comment>
<dbReference type="PANTHER" id="PTHR30314">
    <property type="entry name" value="CELL DIVISION PROTEIN FTSZ-RELATED"/>
    <property type="match status" value="1"/>
</dbReference>
<comment type="similarity">
    <text evidence="1 4 6">Belongs to the FtsZ family.</text>
</comment>
<dbReference type="GO" id="GO:0032153">
    <property type="term" value="C:cell division site"/>
    <property type="evidence" value="ECO:0007669"/>
    <property type="project" value="UniProtKB-UniRule"/>
</dbReference>
<gene>
    <name evidence="4" type="primary">ftsZ</name>
    <name evidence="10" type="ORF">SPV1_00370</name>
</gene>
<evidence type="ECO:0000256" key="6">
    <source>
        <dbReference type="RuleBase" id="RU000631"/>
    </source>
</evidence>
<keyword evidence="11" id="KW-1185">Reference proteome</keyword>
<dbReference type="Gene3D" id="3.30.1330.20">
    <property type="entry name" value="Tubulin/FtsZ, C-terminal domain"/>
    <property type="match status" value="1"/>
</dbReference>
<dbReference type="InterPro" id="IPR036525">
    <property type="entry name" value="Tubulin/FtsZ_GTPase_sf"/>
</dbReference>
<dbReference type="GO" id="GO:0005525">
    <property type="term" value="F:GTP binding"/>
    <property type="evidence" value="ECO:0007669"/>
    <property type="project" value="UniProtKB-UniRule"/>
</dbReference>
<feature type="domain" description="Tubulin/FtsZ GTPase" evidence="8">
    <location>
        <begin position="38"/>
        <end position="230"/>
    </location>
</feature>
<proteinExistence type="inferred from homology"/>
<feature type="region of interest" description="Disordered" evidence="7">
    <location>
        <begin position="374"/>
        <end position="414"/>
    </location>
</feature>
<dbReference type="InterPro" id="IPR003008">
    <property type="entry name" value="Tubulin_FtsZ_GTPase"/>
</dbReference>
<dbReference type="PROSITE" id="PS01135">
    <property type="entry name" value="FTSZ_2"/>
    <property type="match status" value="1"/>
</dbReference>
<keyword evidence="4" id="KW-0963">Cytoplasm</keyword>
<evidence type="ECO:0000256" key="4">
    <source>
        <dbReference type="HAMAP-Rule" id="MF_00909"/>
    </source>
</evidence>
<dbReference type="Gene3D" id="3.40.50.1440">
    <property type="entry name" value="Tubulin/FtsZ, GTPase domain"/>
    <property type="match status" value="1"/>
</dbReference>
<dbReference type="InterPro" id="IPR024757">
    <property type="entry name" value="FtsZ_C"/>
</dbReference>